<dbReference type="EMBL" id="JAQQBR010000001">
    <property type="protein sequence ID" value="KAK0182282.1"/>
    <property type="molecule type" value="Genomic_DNA"/>
</dbReference>
<dbReference type="PANTHER" id="PTHR12682:SF11">
    <property type="entry name" value="PROTEIN ARCHEASE"/>
    <property type="match status" value="1"/>
</dbReference>
<evidence type="ECO:0000259" key="5">
    <source>
        <dbReference type="Pfam" id="PF01951"/>
    </source>
</evidence>
<protein>
    <recommendedName>
        <fullName evidence="5">Archease domain-containing protein</fullName>
    </recommendedName>
</protein>
<evidence type="ECO:0000256" key="1">
    <source>
        <dbReference type="ARBA" id="ARBA00007963"/>
    </source>
</evidence>
<accession>A0AA39G672</accession>
<dbReference type="InterPro" id="IPR023572">
    <property type="entry name" value="Archease_dom"/>
</dbReference>
<reference evidence="6" key="2">
    <citation type="submission" date="2023-03" db="EMBL/GenBank/DDBJ databases">
        <authorList>
            <person name="Inwood S.N."/>
            <person name="Skelly J.G."/>
            <person name="Guhlin J."/>
            <person name="Harrop T.W.R."/>
            <person name="Goldson S.G."/>
            <person name="Dearden P.K."/>
        </authorList>
    </citation>
    <scope>NUCLEOTIDE SEQUENCE</scope>
    <source>
        <strain evidence="6">Lincoln</strain>
        <tissue evidence="6">Whole body</tissue>
    </source>
</reference>
<dbReference type="SUPFAM" id="SSF69819">
    <property type="entry name" value="MTH1598-like"/>
    <property type="match status" value="1"/>
</dbReference>
<evidence type="ECO:0000256" key="4">
    <source>
        <dbReference type="ARBA" id="ARBA00022837"/>
    </source>
</evidence>
<evidence type="ECO:0000313" key="6">
    <source>
        <dbReference type="EMBL" id="KAK0182282.1"/>
    </source>
</evidence>
<dbReference type="InterPro" id="IPR002804">
    <property type="entry name" value="Archease"/>
</dbReference>
<evidence type="ECO:0000256" key="2">
    <source>
        <dbReference type="ARBA" id="ARBA00022694"/>
    </source>
</evidence>
<name>A0AA39G672_MICHY</name>
<dbReference type="FunFam" id="3.55.10.10:FF:000001">
    <property type="entry name" value="protein archease isoform X1"/>
    <property type="match status" value="1"/>
</dbReference>
<dbReference type="PANTHER" id="PTHR12682">
    <property type="entry name" value="ARCHEASE"/>
    <property type="match status" value="1"/>
</dbReference>
<organism evidence="6 7">
    <name type="scientific">Microctonus hyperodae</name>
    <name type="common">Parasitoid wasp</name>
    <dbReference type="NCBI Taxonomy" id="165561"/>
    <lineage>
        <taxon>Eukaryota</taxon>
        <taxon>Metazoa</taxon>
        <taxon>Ecdysozoa</taxon>
        <taxon>Arthropoda</taxon>
        <taxon>Hexapoda</taxon>
        <taxon>Insecta</taxon>
        <taxon>Pterygota</taxon>
        <taxon>Neoptera</taxon>
        <taxon>Endopterygota</taxon>
        <taxon>Hymenoptera</taxon>
        <taxon>Apocrita</taxon>
        <taxon>Ichneumonoidea</taxon>
        <taxon>Braconidae</taxon>
        <taxon>Euphorinae</taxon>
        <taxon>Microctonus</taxon>
    </lineage>
</organism>
<reference evidence="6" key="1">
    <citation type="journal article" date="2023" name="bioRxiv">
        <title>Scaffold-level genome assemblies of two parasitoid biocontrol wasps reveal the parthenogenesis mechanism and an associated novel virus.</title>
        <authorList>
            <person name="Inwood S."/>
            <person name="Skelly J."/>
            <person name="Guhlin J."/>
            <person name="Harrop T."/>
            <person name="Goldson S."/>
            <person name="Dearden P."/>
        </authorList>
    </citation>
    <scope>NUCLEOTIDE SEQUENCE</scope>
    <source>
        <strain evidence="6">Lincoln</strain>
        <tissue evidence="6">Whole body</tissue>
    </source>
</reference>
<sequence length="155" mass="17708">MDELTDDDLIVPPCKYEYLDHTADVQLHAWGDTMIEAFEQCGIAMFGYMTEIDSVEISQVHHIEAEGHDLQSLLFHFLDELLFMFSAEPFLVAKKVKITEFDSDKFCIKATAYGEEFTIGKHPQGAEIKAITYSAMQILDRPEVERPEVFVIVDI</sequence>
<comment type="similarity">
    <text evidence="1">Belongs to the archease family.</text>
</comment>
<keyword evidence="4" id="KW-0106">Calcium</keyword>
<dbReference type="GO" id="GO:0006388">
    <property type="term" value="P:tRNA splicing, via endonucleolytic cleavage and ligation"/>
    <property type="evidence" value="ECO:0007669"/>
    <property type="project" value="TreeGrafter"/>
</dbReference>
<evidence type="ECO:0000313" key="7">
    <source>
        <dbReference type="Proteomes" id="UP001168972"/>
    </source>
</evidence>
<comment type="caution">
    <text evidence="6">The sequence shown here is derived from an EMBL/GenBank/DDBJ whole genome shotgun (WGS) entry which is preliminary data.</text>
</comment>
<proteinExistence type="inferred from homology"/>
<keyword evidence="7" id="KW-1185">Reference proteome</keyword>
<dbReference type="Proteomes" id="UP001168972">
    <property type="component" value="Unassembled WGS sequence"/>
</dbReference>
<dbReference type="InterPro" id="IPR036820">
    <property type="entry name" value="Archease_dom_sf"/>
</dbReference>
<dbReference type="AlphaFoldDB" id="A0AA39G672"/>
<feature type="domain" description="Archease" evidence="5">
    <location>
        <begin position="16"/>
        <end position="155"/>
    </location>
</feature>
<dbReference type="Pfam" id="PF01951">
    <property type="entry name" value="Archease"/>
    <property type="match status" value="1"/>
</dbReference>
<dbReference type="GO" id="GO:0046872">
    <property type="term" value="F:metal ion binding"/>
    <property type="evidence" value="ECO:0007669"/>
    <property type="project" value="UniProtKB-KW"/>
</dbReference>
<keyword evidence="3" id="KW-0479">Metal-binding</keyword>
<gene>
    <name evidence="6" type="ORF">PV327_000435</name>
</gene>
<dbReference type="Gene3D" id="3.55.10.10">
    <property type="entry name" value="Archease domain"/>
    <property type="match status" value="1"/>
</dbReference>
<evidence type="ECO:0000256" key="3">
    <source>
        <dbReference type="ARBA" id="ARBA00022723"/>
    </source>
</evidence>
<keyword evidence="2" id="KW-0819">tRNA processing</keyword>
<dbReference type="GO" id="GO:0072669">
    <property type="term" value="C:tRNA-splicing ligase complex"/>
    <property type="evidence" value="ECO:0007669"/>
    <property type="project" value="TreeGrafter"/>
</dbReference>